<dbReference type="EMBL" id="MU865380">
    <property type="protein sequence ID" value="KAK4224907.1"/>
    <property type="molecule type" value="Genomic_DNA"/>
</dbReference>
<dbReference type="Proteomes" id="UP001301958">
    <property type="component" value="Unassembled WGS sequence"/>
</dbReference>
<protein>
    <submittedName>
        <fullName evidence="1">Uncharacterized protein</fullName>
    </submittedName>
</protein>
<reference evidence="1" key="2">
    <citation type="submission" date="2023-05" db="EMBL/GenBank/DDBJ databases">
        <authorList>
            <consortium name="Lawrence Berkeley National Laboratory"/>
            <person name="Steindorff A."/>
            <person name="Hensen N."/>
            <person name="Bonometti L."/>
            <person name="Westerberg I."/>
            <person name="Brannstrom I.O."/>
            <person name="Guillou S."/>
            <person name="Cros-Aarteil S."/>
            <person name="Calhoun S."/>
            <person name="Haridas S."/>
            <person name="Kuo A."/>
            <person name="Mondo S."/>
            <person name="Pangilinan J."/>
            <person name="Riley R."/>
            <person name="Labutti K."/>
            <person name="Andreopoulos B."/>
            <person name="Lipzen A."/>
            <person name="Chen C."/>
            <person name="Yanf M."/>
            <person name="Daum C."/>
            <person name="Ng V."/>
            <person name="Clum A."/>
            <person name="Ohm R."/>
            <person name="Martin F."/>
            <person name="Silar P."/>
            <person name="Natvig D."/>
            <person name="Lalanne C."/>
            <person name="Gautier V."/>
            <person name="Ament-Velasquez S.L."/>
            <person name="Kruys A."/>
            <person name="Hutchinson M.I."/>
            <person name="Powell A.J."/>
            <person name="Barry K."/>
            <person name="Miller A.N."/>
            <person name="Grigoriev I.V."/>
            <person name="Debuchy R."/>
            <person name="Gladieux P."/>
            <person name="Thoren M.H."/>
            <person name="Johannesson H."/>
        </authorList>
    </citation>
    <scope>NUCLEOTIDE SEQUENCE</scope>
    <source>
        <strain evidence="1">CBS 990.96</strain>
    </source>
</reference>
<name>A0AAN7BKE5_9PEZI</name>
<reference evidence="1" key="1">
    <citation type="journal article" date="2023" name="Mol. Phylogenet. Evol.">
        <title>Genome-scale phylogeny and comparative genomics of the fungal order Sordariales.</title>
        <authorList>
            <person name="Hensen N."/>
            <person name="Bonometti L."/>
            <person name="Westerberg I."/>
            <person name="Brannstrom I.O."/>
            <person name="Guillou S."/>
            <person name="Cros-Aarteil S."/>
            <person name="Calhoun S."/>
            <person name="Haridas S."/>
            <person name="Kuo A."/>
            <person name="Mondo S."/>
            <person name="Pangilinan J."/>
            <person name="Riley R."/>
            <person name="LaButti K."/>
            <person name="Andreopoulos B."/>
            <person name="Lipzen A."/>
            <person name="Chen C."/>
            <person name="Yan M."/>
            <person name="Daum C."/>
            <person name="Ng V."/>
            <person name="Clum A."/>
            <person name="Steindorff A."/>
            <person name="Ohm R.A."/>
            <person name="Martin F."/>
            <person name="Silar P."/>
            <person name="Natvig D.O."/>
            <person name="Lalanne C."/>
            <person name="Gautier V."/>
            <person name="Ament-Velasquez S.L."/>
            <person name="Kruys A."/>
            <person name="Hutchinson M.I."/>
            <person name="Powell A.J."/>
            <person name="Barry K."/>
            <person name="Miller A.N."/>
            <person name="Grigoriev I.V."/>
            <person name="Debuchy R."/>
            <person name="Gladieux P."/>
            <person name="Hiltunen Thoren M."/>
            <person name="Johannesson H."/>
        </authorList>
    </citation>
    <scope>NUCLEOTIDE SEQUENCE</scope>
    <source>
        <strain evidence="1">CBS 990.96</strain>
    </source>
</reference>
<evidence type="ECO:0000313" key="2">
    <source>
        <dbReference type="Proteomes" id="UP001301958"/>
    </source>
</evidence>
<proteinExistence type="predicted"/>
<dbReference type="AlphaFoldDB" id="A0AAN7BKE5"/>
<accession>A0AAN7BKE5</accession>
<gene>
    <name evidence="1" type="ORF">QBC38DRAFT_283397</name>
</gene>
<comment type="caution">
    <text evidence="1">The sequence shown here is derived from an EMBL/GenBank/DDBJ whole genome shotgun (WGS) entry which is preliminary data.</text>
</comment>
<evidence type="ECO:0000313" key="1">
    <source>
        <dbReference type="EMBL" id="KAK4224907.1"/>
    </source>
</evidence>
<organism evidence="1 2">
    <name type="scientific">Podospora fimiseda</name>
    <dbReference type="NCBI Taxonomy" id="252190"/>
    <lineage>
        <taxon>Eukaryota</taxon>
        <taxon>Fungi</taxon>
        <taxon>Dikarya</taxon>
        <taxon>Ascomycota</taxon>
        <taxon>Pezizomycotina</taxon>
        <taxon>Sordariomycetes</taxon>
        <taxon>Sordariomycetidae</taxon>
        <taxon>Sordariales</taxon>
        <taxon>Podosporaceae</taxon>
        <taxon>Podospora</taxon>
    </lineage>
</organism>
<keyword evidence="2" id="KW-1185">Reference proteome</keyword>
<sequence>MADNLSILDDQHRTVFETALNRILASELAETTFAEILDGLPTQTTWFETHSREPADHPVFALEHHSLCPGILEKVKGFRQTFDPAQLTFSITVLEHFQQATPDTKQFKLRLIELLAVACHQIAVYLWNLYDGPHKHSDYEKWRDEAQDRPLHDPSNWYRPYIAPTPFYHRRYIDFDQYPNDIADIVGYWAEARIFGGVVVFNRGESGNENSISMDTNTTVPIRSIRPQTNNTPHWSISYLVQDKTRTQLRLFQSTQLIKTAGDTAQKTQWSSITSFATVTRENRPLLIRMKETEPIILDTTPWIGLN</sequence>